<dbReference type="PANTHER" id="PTHR10204:SF34">
    <property type="entry name" value="NAD(P)H DEHYDROGENASE [QUINONE] 1 ISOFORM 1"/>
    <property type="match status" value="1"/>
</dbReference>
<dbReference type="EMBL" id="JYFE01000020">
    <property type="protein sequence ID" value="KIT17189.1"/>
    <property type="molecule type" value="Genomic_DNA"/>
</dbReference>
<protein>
    <submittedName>
        <fullName evidence="4">AzoR_1 protein</fullName>
    </submittedName>
</protein>
<name>A0A0D1EHN6_9RHOB</name>
<dbReference type="Pfam" id="PF02525">
    <property type="entry name" value="Flavodoxin_2"/>
    <property type="match status" value="1"/>
</dbReference>
<dbReference type="GO" id="GO:0005829">
    <property type="term" value="C:cytosol"/>
    <property type="evidence" value="ECO:0007669"/>
    <property type="project" value="TreeGrafter"/>
</dbReference>
<gene>
    <name evidence="4" type="primary">azoR_1</name>
    <name evidence="4" type="ORF">jaqu_09200</name>
</gene>
<evidence type="ECO:0000313" key="5">
    <source>
        <dbReference type="Proteomes" id="UP000032232"/>
    </source>
</evidence>
<feature type="domain" description="Flavodoxin-like fold" evidence="3">
    <location>
        <begin position="4"/>
        <end position="176"/>
    </location>
</feature>
<evidence type="ECO:0000259" key="3">
    <source>
        <dbReference type="Pfam" id="PF02525"/>
    </source>
</evidence>
<dbReference type="InterPro" id="IPR003680">
    <property type="entry name" value="Flavodoxin_fold"/>
</dbReference>
<evidence type="ECO:0000256" key="2">
    <source>
        <dbReference type="ARBA" id="ARBA00023002"/>
    </source>
</evidence>
<evidence type="ECO:0000256" key="1">
    <source>
        <dbReference type="ARBA" id="ARBA00006252"/>
    </source>
</evidence>
<accession>A0A0D1EHN6</accession>
<keyword evidence="2" id="KW-0560">Oxidoreductase</keyword>
<comment type="caution">
    <text evidence="4">The sequence shown here is derived from an EMBL/GenBank/DDBJ whole genome shotgun (WGS) entry which is preliminary data.</text>
</comment>
<dbReference type="STRING" id="935700.jaqu_09200"/>
<dbReference type="Gene3D" id="3.40.50.360">
    <property type="match status" value="1"/>
</dbReference>
<reference evidence="4 5" key="1">
    <citation type="submission" date="2015-02" db="EMBL/GenBank/DDBJ databases">
        <title>Genome Sequence of Jannaschia aquimarina DSM28248, a member of the Roseobacter clade.</title>
        <authorList>
            <person name="Voget S."/>
            <person name="Daniel R."/>
        </authorList>
    </citation>
    <scope>NUCLEOTIDE SEQUENCE [LARGE SCALE GENOMIC DNA]</scope>
    <source>
        <strain evidence="4 5">GSW-M26</strain>
    </source>
</reference>
<dbReference type="RefSeq" id="WP_043917771.1">
    <property type="nucleotide sequence ID" value="NZ_FZPF01000007.1"/>
</dbReference>
<keyword evidence="5" id="KW-1185">Reference proteome</keyword>
<organism evidence="4 5">
    <name type="scientific">Jannaschia aquimarina</name>
    <dbReference type="NCBI Taxonomy" id="935700"/>
    <lineage>
        <taxon>Bacteria</taxon>
        <taxon>Pseudomonadati</taxon>
        <taxon>Pseudomonadota</taxon>
        <taxon>Alphaproteobacteria</taxon>
        <taxon>Rhodobacterales</taxon>
        <taxon>Roseobacteraceae</taxon>
        <taxon>Jannaschia</taxon>
    </lineage>
</organism>
<dbReference type="InterPro" id="IPR029039">
    <property type="entry name" value="Flavoprotein-like_sf"/>
</dbReference>
<dbReference type="PANTHER" id="PTHR10204">
    <property type="entry name" value="NAD P H OXIDOREDUCTASE-RELATED"/>
    <property type="match status" value="1"/>
</dbReference>
<proteinExistence type="inferred from homology"/>
<sequence>MTGKRIFILNGHPGGRSLSRAFADAYADRAAAAGHDVRVAHLEDLAFDMDFGGGGYSDWKPLEPALEGVMRNIEWAEHIVIATPMWWGGMPAKLKGLFDRILLPGRGFDTRVTKMGMPTPMLGGRTARVIVTSDTPGWYLRLVHRNAMLRQIGGHVLGFVGIRPTRFTYFAGATDAAPGRVAGWVERVARLGAAGA</sequence>
<dbReference type="OrthoDB" id="9798454at2"/>
<comment type="similarity">
    <text evidence="1">Belongs to the NAD(P)H dehydrogenase (quinone) family.</text>
</comment>
<evidence type="ECO:0000313" key="4">
    <source>
        <dbReference type="EMBL" id="KIT17189.1"/>
    </source>
</evidence>
<dbReference type="GO" id="GO:0003955">
    <property type="term" value="F:NAD(P)H dehydrogenase (quinone) activity"/>
    <property type="evidence" value="ECO:0007669"/>
    <property type="project" value="TreeGrafter"/>
</dbReference>
<dbReference type="Proteomes" id="UP000032232">
    <property type="component" value="Unassembled WGS sequence"/>
</dbReference>
<dbReference type="SUPFAM" id="SSF52218">
    <property type="entry name" value="Flavoproteins"/>
    <property type="match status" value="1"/>
</dbReference>
<dbReference type="AlphaFoldDB" id="A0A0D1EHN6"/>
<dbReference type="InterPro" id="IPR051545">
    <property type="entry name" value="NAD(P)H_dehydrogenase_qn"/>
</dbReference>
<dbReference type="PATRIC" id="fig|935700.4.peg.962"/>